<evidence type="ECO:0000256" key="5">
    <source>
        <dbReference type="SAM" id="Coils"/>
    </source>
</evidence>
<keyword evidence="5" id="KW-0175">Coiled coil</keyword>
<dbReference type="KEGG" id="pbor:BSF38_02658"/>
<comment type="subcellular location">
    <subcellularLocation>
        <location evidence="1">Membrane</location>
        <topology evidence="1">Multi-pass membrane protein</topology>
    </subcellularLocation>
</comment>
<evidence type="ECO:0000256" key="3">
    <source>
        <dbReference type="ARBA" id="ARBA00022989"/>
    </source>
</evidence>
<evidence type="ECO:0000259" key="8">
    <source>
        <dbReference type="Pfam" id="PF00520"/>
    </source>
</evidence>
<organism evidence="9 10">
    <name type="scientific">Paludisphaera borealis</name>
    <dbReference type="NCBI Taxonomy" id="1387353"/>
    <lineage>
        <taxon>Bacteria</taxon>
        <taxon>Pseudomonadati</taxon>
        <taxon>Planctomycetota</taxon>
        <taxon>Planctomycetia</taxon>
        <taxon>Isosphaerales</taxon>
        <taxon>Isosphaeraceae</taxon>
        <taxon>Paludisphaera</taxon>
    </lineage>
</organism>
<dbReference type="SUPFAM" id="SSF81324">
    <property type="entry name" value="Voltage-gated potassium channels"/>
    <property type="match status" value="1"/>
</dbReference>
<feature type="transmembrane region" description="Helical" evidence="7">
    <location>
        <begin position="741"/>
        <end position="762"/>
    </location>
</feature>
<dbReference type="Gene3D" id="1.20.120.350">
    <property type="entry name" value="Voltage-gated potassium channels. Chain C"/>
    <property type="match status" value="1"/>
</dbReference>
<protein>
    <recommendedName>
        <fullName evidence="8">Ion transport domain-containing protein</fullName>
    </recommendedName>
</protein>
<feature type="domain" description="Ion transport" evidence="8">
    <location>
        <begin position="397"/>
        <end position="520"/>
    </location>
</feature>
<sequence>MAEISGNERAWSDQARALAAEGAETDPVDRLARLLAHIEAGRRLRRPLDRQIMDDEGEQVRRLIVRGVAVLRQAVDDLLDACLPDTAAQRMVAAKLKEWLGLERLALQSITAAAQRGPLSQAMALEAMRGDVEWFGLLAARLDRERAAGRAAWIEVELARIRKSLIQEAGRGADDRAGKRLIARCERMYGVLIERRVQKELSGTVQNAPPERLEAIRLQLSRLQARIDSSQPIGDGEAAGAGIELEPWSEALRVRRVELAGLAESELLNAEPAAARRSSDLIVQAVHDDLSETITFLEDMPVDRAARRLELALEDLDRLIATFRKLKDSIDRLQERRSKFDAAQTMSRESDDLDECRRRVDRNILKTRRLRRRVRSEWQDKALAMRLQNLLGRRGVKILENVILVLIFVLTGLIISETLLDRAGRLSEADRAWFAWVDLAVCSILLAEFALKMTFAPRKALYFQRHFLIDFLASLPFGFLSYQLDAMQIERHVSRAAETLRVLRSIRLVQSIRYLRVMMPVVRLARIGLFVLRLSDRLVRKNAGLLNRNIVLFEPYHEQHPESSGRHRIATFRNELENAEALVLSWLDRGQADLLAARALSDLEIRLELLPSQAVDDLNEERIGREIPVEALVERLIQLTPEALLDRMGQGFVISADRYLRLLDAPLVRRLPLVRSLVAYREKSPAEAVTLAANYVGDMIQRMLDIIYFLADLQGTLSPAIFLDRVGQAIVNAVRTPAKRLLILGSVFLTLFLVVNLVSVLRPFRRSVDELQNLLGWPVIVLGGVCLAFWILGTWFRKIANQSADFCERVVEAQFAAQTKNFKSSRRDQDGRILAQRVIDPELLLRASDDQAPEVDGAAGPRAGASKTGARTFFENRELHFLRNIRWLYQDYLDGSPFHRSDTKASVQLLGNLALSNLRRSHLGHLLREGRELGRLDLNRSGGLLGGPYLWFNYITRIIIQETAVLLLDYNRNAIPLDRLSCSSESERRAYQKWLAKRLRIDPDEVSLPDLIVAESEENGGRRERPEAARRPEAAGFFETVEFTAIDFLSDDPERDAEIQSRFGDQVAQLVAHDRQQNVRKAFRSFPLHELPLAQRTINPYVFYDRYLSHGRIVFFPLVVAGGLLKSAVMAVRGVYKGVLEVLDPRVTQDREVPSDTYWAALRKIHRMRKPAFMGSLRLRARFDVEYLGLPLPSAPETIAADSLMEKDLDFIGASRQDRIIAEQTRRGHLRRLEWIHRWLVRFDWSFDRLPAYLAREIPYLANRGGEALRALVAAWVLDHDDVASLSFSIEALTMLMEYAAAPEANLQTLPPGLPDPVLNLRRLWRPVHRVSRPWPELFNLPCFPSYDPAARKRIATLLRRHRRAVGGWVRVVLGQGGEDPWNEVRARMHDVLLKTDLWSDQILVLRAVQTLTMLDVQHNSELVWTLGGYSRREDDAPSPLSATTEDDEAPPAPGDDRPGDWWTQSVKNQSSRGT</sequence>
<feature type="region of interest" description="Disordered" evidence="6">
    <location>
        <begin position="1433"/>
        <end position="1475"/>
    </location>
</feature>
<dbReference type="STRING" id="1387353.BSF38_02658"/>
<dbReference type="Pfam" id="PF00520">
    <property type="entry name" value="Ion_trans"/>
    <property type="match status" value="1"/>
</dbReference>
<dbReference type="RefSeq" id="WP_076346298.1">
    <property type="nucleotide sequence ID" value="NZ_CP019082.1"/>
</dbReference>
<evidence type="ECO:0000256" key="2">
    <source>
        <dbReference type="ARBA" id="ARBA00022692"/>
    </source>
</evidence>
<evidence type="ECO:0000256" key="7">
    <source>
        <dbReference type="SAM" id="Phobius"/>
    </source>
</evidence>
<feature type="transmembrane region" description="Helical" evidence="7">
    <location>
        <begin position="398"/>
        <end position="420"/>
    </location>
</feature>
<keyword evidence="4 7" id="KW-0472">Membrane</keyword>
<accession>A0A1U7CQD5</accession>
<feature type="transmembrane region" description="Helical" evidence="7">
    <location>
        <begin position="432"/>
        <end position="455"/>
    </location>
</feature>
<feature type="compositionally biased region" description="Polar residues" evidence="6">
    <location>
        <begin position="1463"/>
        <end position="1475"/>
    </location>
</feature>
<evidence type="ECO:0000256" key="6">
    <source>
        <dbReference type="SAM" id="MobiDB-lite"/>
    </source>
</evidence>
<dbReference type="InterPro" id="IPR005821">
    <property type="entry name" value="Ion_trans_dom"/>
</dbReference>
<evidence type="ECO:0000313" key="9">
    <source>
        <dbReference type="EMBL" id="APW61154.1"/>
    </source>
</evidence>
<dbReference type="GO" id="GO:0005216">
    <property type="term" value="F:monoatomic ion channel activity"/>
    <property type="evidence" value="ECO:0007669"/>
    <property type="project" value="InterPro"/>
</dbReference>
<evidence type="ECO:0000313" key="10">
    <source>
        <dbReference type="Proteomes" id="UP000186309"/>
    </source>
</evidence>
<keyword evidence="2 7" id="KW-0812">Transmembrane</keyword>
<name>A0A1U7CQD5_9BACT</name>
<dbReference type="Proteomes" id="UP000186309">
    <property type="component" value="Chromosome"/>
</dbReference>
<evidence type="ECO:0000256" key="4">
    <source>
        <dbReference type="ARBA" id="ARBA00023136"/>
    </source>
</evidence>
<dbReference type="GO" id="GO:0016020">
    <property type="term" value="C:membrane"/>
    <property type="evidence" value="ECO:0007669"/>
    <property type="project" value="UniProtKB-SubCell"/>
</dbReference>
<proteinExistence type="predicted"/>
<keyword evidence="10" id="KW-1185">Reference proteome</keyword>
<dbReference type="EMBL" id="CP019082">
    <property type="protein sequence ID" value="APW61154.1"/>
    <property type="molecule type" value="Genomic_DNA"/>
</dbReference>
<feature type="transmembrane region" description="Helical" evidence="7">
    <location>
        <begin position="774"/>
        <end position="796"/>
    </location>
</feature>
<evidence type="ECO:0000256" key="1">
    <source>
        <dbReference type="ARBA" id="ARBA00004141"/>
    </source>
</evidence>
<keyword evidence="3 7" id="KW-1133">Transmembrane helix</keyword>
<reference evidence="10" key="1">
    <citation type="submission" date="2016-12" db="EMBL/GenBank/DDBJ databases">
        <title>Comparative genomics of four Isosphaeraceae planctomycetes: a common pool of plasmids and glycoside hydrolase genes.</title>
        <authorList>
            <person name="Ivanova A."/>
        </authorList>
    </citation>
    <scope>NUCLEOTIDE SEQUENCE [LARGE SCALE GENOMIC DNA]</scope>
    <source>
        <strain evidence="10">PX4</strain>
    </source>
</reference>
<dbReference type="OrthoDB" id="255982at2"/>
<feature type="coiled-coil region" evidence="5">
    <location>
        <begin position="302"/>
        <end position="336"/>
    </location>
</feature>
<dbReference type="InterPro" id="IPR027359">
    <property type="entry name" value="Volt_channel_dom_sf"/>
</dbReference>
<gene>
    <name evidence="9" type="ORF">BSF38_02658</name>
</gene>